<proteinExistence type="predicted"/>
<sequence length="118" mass="13655">MKKVVIFMGFVIFASANPSYEIPPSDTTTAYVEVISDELMQECIKIYNEAKWLEQDLNSEFVNQYSSYEVDKYNQKVRKYSQMIEWFNLNCANKQSKSACKAANKLNEKNGLPLQNCN</sequence>
<organism evidence="1 2">
    <name type="scientific">Campylobacter geochelonis</name>
    <dbReference type="NCBI Taxonomy" id="1780362"/>
    <lineage>
        <taxon>Bacteria</taxon>
        <taxon>Pseudomonadati</taxon>
        <taxon>Campylobacterota</taxon>
        <taxon>Epsilonproteobacteria</taxon>
        <taxon>Campylobacterales</taxon>
        <taxon>Campylobacteraceae</taxon>
        <taxon>Campylobacter</taxon>
    </lineage>
</organism>
<keyword evidence="2" id="KW-1185">Reference proteome</keyword>
<dbReference type="EMBL" id="FIZP01000001">
    <property type="protein sequence ID" value="CZE46908.1"/>
    <property type="molecule type" value="Genomic_DNA"/>
</dbReference>
<evidence type="ECO:0000313" key="2">
    <source>
        <dbReference type="Proteomes" id="UP000069632"/>
    </source>
</evidence>
<dbReference type="Proteomes" id="UP000069632">
    <property type="component" value="Unassembled WGS sequence"/>
</dbReference>
<name>A0A128EF84_9BACT</name>
<protein>
    <submittedName>
        <fullName evidence="1">Uncharacterized protein</fullName>
    </submittedName>
</protein>
<evidence type="ECO:0000313" key="1">
    <source>
        <dbReference type="EMBL" id="CZE46908.1"/>
    </source>
</evidence>
<reference evidence="1 2" key="1">
    <citation type="submission" date="2016-02" db="EMBL/GenBank/DDBJ databases">
        <authorList>
            <consortium name="Pathogen Informatics"/>
        </authorList>
    </citation>
    <scope>NUCLEOTIDE SEQUENCE [LARGE SCALE GENOMIC DNA]</scope>
    <source>
        <strain evidence="1 2">RC20</strain>
    </source>
</reference>
<dbReference type="AlphaFoldDB" id="A0A128EF84"/>
<gene>
    <name evidence="1" type="ORF">ERS672216_00618</name>
</gene>
<dbReference type="RefSeq" id="WP_075531153.1">
    <property type="nucleotide sequence ID" value="NZ_CP053844.1"/>
</dbReference>
<accession>A0A128EF84</accession>
<dbReference type="OrthoDB" id="5357582at2"/>